<dbReference type="CDD" id="cd00303">
    <property type="entry name" value="retropepsin_like"/>
    <property type="match status" value="1"/>
</dbReference>
<dbReference type="Gene3D" id="3.10.10.10">
    <property type="entry name" value="HIV Type 1 Reverse Transcriptase, subunit A, domain 1"/>
    <property type="match status" value="1"/>
</dbReference>
<dbReference type="PROSITE" id="PS50878">
    <property type="entry name" value="RT_POL"/>
    <property type="match status" value="1"/>
</dbReference>
<gene>
    <name evidence="5" type="primary">LOC104714861</name>
</gene>
<reference evidence="4" key="1">
    <citation type="journal article" date="2014" name="Nat. Commun.">
        <title>The emerging biofuel crop Camelina sativa retains a highly undifferentiated hexaploid genome structure.</title>
        <authorList>
            <person name="Kagale S."/>
            <person name="Koh C."/>
            <person name="Nixon J."/>
            <person name="Bollina V."/>
            <person name="Clarke W.E."/>
            <person name="Tuteja R."/>
            <person name="Spillane C."/>
            <person name="Robinson S.J."/>
            <person name="Links M.G."/>
            <person name="Clarke C."/>
            <person name="Higgins E.E."/>
            <person name="Huebert T."/>
            <person name="Sharpe A.G."/>
            <person name="Parkin I.A."/>
        </authorList>
    </citation>
    <scope>NUCLEOTIDE SEQUENCE [LARGE SCALE GENOMIC DNA]</scope>
    <source>
        <strain evidence="4">cv. DH55</strain>
    </source>
</reference>
<evidence type="ECO:0000256" key="2">
    <source>
        <dbReference type="SAM" id="MobiDB-lite"/>
    </source>
</evidence>
<accession>A0ABM0TSM3</accession>
<dbReference type="Pfam" id="PF17919">
    <property type="entry name" value="RT_RNaseH_2"/>
    <property type="match status" value="1"/>
</dbReference>
<sequence length="907" mass="103250">MVGTRSQAGDAMKAEMVDLVMEEDLLEERMSRLEAKVDEHHQETLQRFRELYELLRRVTTQPSLDASVKGKSVQISLEVSPKAKPDGSAFSPTVAEGSGLREARRDVRSEQVRPEAQYYYGGVTRLGNIDFPRFDGSRIKEWLFKAEEFFGIDFTPNDMKVKTAAIHFDGHAAAWHHSFIQSGVGLEVLYDWKGYVLLLKEQFEDVCDDPMAELKQLHETDGIVDYHQKFTLIKIRLNLSEEYLVSVYLAGLRLDTQMHVRMFQPLTVRHCFLLGRLYEKAHPKRPPNTAWSPKQSMVSKGSGEGEVKADHDGRTSFKAPGNPAKKLSQQEMSEWRAKGLCYFCDEKYTAEHYLVHKKTQLFRMDVEEEFEDAWEELGEEDETNMPRISVNAVSGISDYKTMRVKGTYEKKIIFMLVDSGSTHNFVDPRVAAKLGFVVESAGLTRISVADGRKLRVEGTVRNFKWKLNSTQFQSDVLLIPLQGIVMVLGILWLETLGVINWDFLNLEMRFRFNKKKVRLNGIKQGSVRDVKAQKLQKLQDEQAQFAMLCVQEIKEGEVLTSCTLNTMIGDSKEETIVGDIVEKFPDIFAEPTELPPFRDNHDHQIKLLEGANPVNQRPYRYALHQKNEIDKIVEDMLTGGTIQVSSSPYASPVVLVKKKDGTWRLCVDYRELNGMTVKDRFPIPLIEDLMDELGGSRVYSKIDLRAGYHQVRMSPPDIHKTAFKTHSGHYEYLVMPIGLTNAPATFQSLMNAVLKPFLRRFVLVFFDDILIYSSSVKEHVHQLESVFEVMRAHKLFAKMSKCAFAVTRVEYLGHFISHEGLAGYYRRFIKGFGVIAAPLHALTKTEAFKWSAKAQNAFQELKDALCNAPVLALPLFDKPFVVETDACGQDIGAVLMQDGHPLAYISR</sequence>
<dbReference type="Gene3D" id="3.30.70.270">
    <property type="match status" value="2"/>
</dbReference>
<keyword evidence="4" id="KW-1185">Reference proteome</keyword>
<feature type="coiled-coil region" evidence="1">
    <location>
        <begin position="16"/>
        <end position="43"/>
    </location>
</feature>
<evidence type="ECO:0000313" key="5">
    <source>
        <dbReference type="RefSeq" id="XP_010430636.1"/>
    </source>
</evidence>
<dbReference type="Proteomes" id="UP000694864">
    <property type="component" value="Chromosome 9"/>
</dbReference>
<dbReference type="GeneID" id="104714861"/>
<feature type="domain" description="Reverse transcriptase" evidence="3">
    <location>
        <begin position="637"/>
        <end position="816"/>
    </location>
</feature>
<dbReference type="InterPro" id="IPR043502">
    <property type="entry name" value="DNA/RNA_pol_sf"/>
</dbReference>
<evidence type="ECO:0000313" key="4">
    <source>
        <dbReference type="Proteomes" id="UP000694864"/>
    </source>
</evidence>
<dbReference type="Pfam" id="PF13650">
    <property type="entry name" value="Asp_protease_2"/>
    <property type="match status" value="1"/>
</dbReference>
<name>A0ABM0TSM3_CAMSA</name>
<dbReference type="InterPro" id="IPR043128">
    <property type="entry name" value="Rev_trsase/Diguanyl_cyclase"/>
</dbReference>
<dbReference type="InterPro" id="IPR053134">
    <property type="entry name" value="RNA-dir_DNA_polymerase"/>
</dbReference>
<reference evidence="5" key="2">
    <citation type="submission" date="2025-08" db="UniProtKB">
        <authorList>
            <consortium name="RefSeq"/>
        </authorList>
    </citation>
    <scope>IDENTIFICATION</scope>
    <source>
        <tissue evidence="5">Leaf</tissue>
    </source>
</reference>
<dbReference type="PANTHER" id="PTHR24559:SF450">
    <property type="entry name" value="RNA-DIRECTED DNA POLYMERASE HOMOLOG"/>
    <property type="match status" value="1"/>
</dbReference>
<dbReference type="Pfam" id="PF03732">
    <property type="entry name" value="Retrotrans_gag"/>
    <property type="match status" value="1"/>
</dbReference>
<protein>
    <submittedName>
        <fullName evidence="5">Uncharacterized protein LOC104714861</fullName>
    </submittedName>
</protein>
<dbReference type="InterPro" id="IPR005162">
    <property type="entry name" value="Retrotrans_gag_dom"/>
</dbReference>
<proteinExistence type="predicted"/>
<dbReference type="SUPFAM" id="SSF56672">
    <property type="entry name" value="DNA/RNA polymerases"/>
    <property type="match status" value="1"/>
</dbReference>
<dbReference type="InterPro" id="IPR041577">
    <property type="entry name" value="RT_RNaseH_2"/>
</dbReference>
<evidence type="ECO:0000256" key="1">
    <source>
        <dbReference type="SAM" id="Coils"/>
    </source>
</evidence>
<dbReference type="InterPro" id="IPR000477">
    <property type="entry name" value="RT_dom"/>
</dbReference>
<dbReference type="CDD" id="cd01647">
    <property type="entry name" value="RT_LTR"/>
    <property type="match status" value="1"/>
</dbReference>
<feature type="region of interest" description="Disordered" evidence="2">
    <location>
        <begin position="283"/>
        <end position="325"/>
    </location>
</feature>
<dbReference type="Gene3D" id="2.40.70.10">
    <property type="entry name" value="Acid Proteases"/>
    <property type="match status" value="1"/>
</dbReference>
<dbReference type="InterPro" id="IPR021109">
    <property type="entry name" value="Peptidase_aspartic_dom_sf"/>
</dbReference>
<dbReference type="PANTHER" id="PTHR24559">
    <property type="entry name" value="TRANSPOSON TY3-I GAG-POL POLYPROTEIN"/>
    <property type="match status" value="1"/>
</dbReference>
<dbReference type="RefSeq" id="XP_010430636.1">
    <property type="nucleotide sequence ID" value="XM_010432334.1"/>
</dbReference>
<feature type="compositionally biased region" description="Basic and acidic residues" evidence="2">
    <location>
        <begin position="303"/>
        <end position="315"/>
    </location>
</feature>
<keyword evidence="1" id="KW-0175">Coiled coil</keyword>
<dbReference type="Pfam" id="PF00078">
    <property type="entry name" value="RVT_1"/>
    <property type="match status" value="1"/>
</dbReference>
<feature type="compositionally biased region" description="Polar residues" evidence="2">
    <location>
        <begin position="289"/>
        <end position="299"/>
    </location>
</feature>
<evidence type="ECO:0000259" key="3">
    <source>
        <dbReference type="PROSITE" id="PS50878"/>
    </source>
</evidence>
<organism evidence="4 5">
    <name type="scientific">Camelina sativa</name>
    <name type="common">False flax</name>
    <name type="synonym">Myagrum sativum</name>
    <dbReference type="NCBI Taxonomy" id="90675"/>
    <lineage>
        <taxon>Eukaryota</taxon>
        <taxon>Viridiplantae</taxon>
        <taxon>Streptophyta</taxon>
        <taxon>Embryophyta</taxon>
        <taxon>Tracheophyta</taxon>
        <taxon>Spermatophyta</taxon>
        <taxon>Magnoliopsida</taxon>
        <taxon>eudicotyledons</taxon>
        <taxon>Gunneridae</taxon>
        <taxon>Pentapetalae</taxon>
        <taxon>rosids</taxon>
        <taxon>malvids</taxon>
        <taxon>Brassicales</taxon>
        <taxon>Brassicaceae</taxon>
        <taxon>Camelineae</taxon>
        <taxon>Camelina</taxon>
    </lineage>
</organism>